<dbReference type="SUPFAM" id="SSF81901">
    <property type="entry name" value="HCP-like"/>
    <property type="match status" value="2"/>
</dbReference>
<protein>
    <submittedName>
        <fullName evidence="3">Uncharacterized protein</fullName>
    </submittedName>
</protein>
<dbReference type="Pfam" id="PF08238">
    <property type="entry name" value="Sel1"/>
    <property type="match status" value="6"/>
</dbReference>
<accession>S2KBX1</accession>
<feature type="region of interest" description="Disordered" evidence="2">
    <location>
        <begin position="782"/>
        <end position="822"/>
    </location>
</feature>
<dbReference type="InParanoid" id="S2KBX1"/>
<dbReference type="AlphaFoldDB" id="S2KBX1"/>
<dbReference type="InterPro" id="IPR011990">
    <property type="entry name" value="TPR-like_helical_dom_sf"/>
</dbReference>
<evidence type="ECO:0000313" key="4">
    <source>
        <dbReference type="Proteomes" id="UP000014254"/>
    </source>
</evidence>
<dbReference type="InterPro" id="IPR051726">
    <property type="entry name" value="Chitin_Synth_Reg"/>
</dbReference>
<evidence type="ECO:0000256" key="1">
    <source>
        <dbReference type="ARBA" id="ARBA00022737"/>
    </source>
</evidence>
<dbReference type="eggNOG" id="KOG1550">
    <property type="taxonomic scope" value="Eukaryota"/>
</dbReference>
<feature type="compositionally biased region" description="Low complexity" evidence="2">
    <location>
        <begin position="301"/>
        <end position="311"/>
    </location>
</feature>
<feature type="region of interest" description="Disordered" evidence="2">
    <location>
        <begin position="283"/>
        <end position="333"/>
    </location>
</feature>
<feature type="compositionally biased region" description="Basic and acidic residues" evidence="2">
    <location>
        <begin position="787"/>
        <end position="796"/>
    </location>
</feature>
<proteinExistence type="predicted"/>
<dbReference type="SMART" id="SM00671">
    <property type="entry name" value="SEL1"/>
    <property type="match status" value="5"/>
</dbReference>
<gene>
    <name evidence="3" type="ORF">HMPREF1544_00062</name>
</gene>
<feature type="compositionally biased region" description="Low complexity" evidence="2">
    <location>
        <begin position="319"/>
        <end position="333"/>
    </location>
</feature>
<reference evidence="4" key="1">
    <citation type="submission" date="2013-05" db="EMBL/GenBank/DDBJ databases">
        <title>The Genome sequence of Mucor circinelloides f. circinelloides 1006PhL.</title>
        <authorList>
            <consortium name="The Broad Institute Genomics Platform"/>
            <person name="Cuomo C."/>
            <person name="Earl A."/>
            <person name="Findley K."/>
            <person name="Lee S.C."/>
            <person name="Walker B."/>
            <person name="Young S."/>
            <person name="Zeng Q."/>
            <person name="Gargeya S."/>
            <person name="Fitzgerald M."/>
            <person name="Haas B."/>
            <person name="Abouelleil A."/>
            <person name="Allen A.W."/>
            <person name="Alvarado L."/>
            <person name="Arachchi H.M."/>
            <person name="Berlin A.M."/>
            <person name="Chapman S.B."/>
            <person name="Gainer-Dewar J."/>
            <person name="Goldberg J."/>
            <person name="Griggs A."/>
            <person name="Gujja S."/>
            <person name="Hansen M."/>
            <person name="Howarth C."/>
            <person name="Imamovic A."/>
            <person name="Ireland A."/>
            <person name="Larimer J."/>
            <person name="McCowan C."/>
            <person name="Murphy C."/>
            <person name="Pearson M."/>
            <person name="Poon T.W."/>
            <person name="Priest M."/>
            <person name="Roberts A."/>
            <person name="Saif S."/>
            <person name="Shea T."/>
            <person name="Sisk P."/>
            <person name="Sykes S."/>
            <person name="Wortman J."/>
            <person name="Nusbaum C."/>
            <person name="Birren B."/>
        </authorList>
    </citation>
    <scope>NUCLEOTIDE SEQUENCE [LARGE SCALE GENOMIC DNA]</scope>
    <source>
        <strain evidence="4">1006PhL</strain>
    </source>
</reference>
<dbReference type="EMBL" id="KE123896">
    <property type="protein sequence ID" value="EPB92988.1"/>
    <property type="molecule type" value="Genomic_DNA"/>
</dbReference>
<dbReference type="OrthoDB" id="272077at2759"/>
<evidence type="ECO:0000313" key="3">
    <source>
        <dbReference type="EMBL" id="EPB92988.1"/>
    </source>
</evidence>
<organism evidence="3 4">
    <name type="scientific">Mucor circinelloides f. circinelloides (strain 1006PhL)</name>
    <name type="common">Mucormycosis agent</name>
    <name type="synonym">Calyptromyces circinelloides</name>
    <dbReference type="NCBI Taxonomy" id="1220926"/>
    <lineage>
        <taxon>Eukaryota</taxon>
        <taxon>Fungi</taxon>
        <taxon>Fungi incertae sedis</taxon>
        <taxon>Mucoromycota</taxon>
        <taxon>Mucoromycotina</taxon>
        <taxon>Mucoromycetes</taxon>
        <taxon>Mucorales</taxon>
        <taxon>Mucorineae</taxon>
        <taxon>Mucoraceae</taxon>
        <taxon>Mucor</taxon>
    </lineage>
</organism>
<keyword evidence="4" id="KW-1185">Reference proteome</keyword>
<sequence>MPTKNASLPLQQLHYLNTKSSAQSLNNSSNLMMINDSKISVDSDTGTAIHAQQPPFTLRVVNPDFYEEDNEPHPADHQYKPTLSSIVSSPEIQHAPIHQQQQQQQQQQIVVVPPPNSWQGNNKEDSASSEQPQQIQEYKPTIIRKVSKTLVEQHPPPRFQYKKNMELELLPPLESLPPLLTIDESYLLSPTTDTSSSPSSPPPQLPQHHPDFFPSSPTKKSSASVAQQSVSAMVITTANEELTKSPDEIDQEELNKKLESTSINQHHQPADHRRQSQDLLREQTPPNSHVRPPLTQHTRNPSLTPSLTPSSIYPTHMHQQQQQQSSSRYSKASYSLTNHPDAIKLYRTMALKTKDRTVQLTYAKYLLEVASLYDGQRRPFRPNLSLNLPLLKRSRRDSNATTGSGSISRPASINSRRSSMDTHISVNTLNTMRRDSVLTQNPTFDEGEEAASKRKKRKMLEEEGVRWIKKLAKEHVGEAAYLLALWFDRGMYGFRKSATKALKFYEIAANEKVPEAMFAVGQYHEREQDYMTSFQLYEDAASLGLVEALYRIAMINLNGEFGSRRNITGAIQLLMKASEKSTGTCPEAPYTLGLLLTNDYPSINIPSELIQNYGGTFAATTYLEHAAEMGMSAAQYRLGYIYEQGLFGIRVNIAKAYNYYELAANNNNNVYAMLGLCRICNQGVKVPPEQLEEQMAIFEQDESNWTRTQSRDEDAAFRWCHMAADQNLPDACYLLGWYYEIGIGVPRDFAQAHHYYSKAVKKGNHKEARDRVSLLESLVKHQKNEKKRTMAQDKKLSVLSGNPAANQKTPNSNNRESQCTIM</sequence>
<dbReference type="InterPro" id="IPR006597">
    <property type="entry name" value="Sel1-like"/>
</dbReference>
<evidence type="ECO:0000256" key="2">
    <source>
        <dbReference type="SAM" id="MobiDB-lite"/>
    </source>
</evidence>
<keyword evidence="1" id="KW-0677">Repeat</keyword>
<dbReference type="VEuPathDB" id="FungiDB:HMPREF1544_00062"/>
<dbReference type="OMA" id="NLMMIND"/>
<feature type="compositionally biased region" description="Low complexity" evidence="2">
    <location>
        <begin position="188"/>
        <end position="198"/>
    </location>
</feature>
<feature type="compositionally biased region" description="Polar residues" evidence="2">
    <location>
        <begin position="799"/>
        <end position="822"/>
    </location>
</feature>
<dbReference type="PANTHER" id="PTHR46430">
    <property type="entry name" value="PROTEIN SKT5-RELATED"/>
    <property type="match status" value="1"/>
</dbReference>
<feature type="compositionally biased region" description="Polar residues" evidence="2">
    <location>
        <begin position="399"/>
        <end position="420"/>
    </location>
</feature>
<dbReference type="Proteomes" id="UP000014254">
    <property type="component" value="Unassembled WGS sequence"/>
</dbReference>
<dbReference type="Gene3D" id="1.25.40.10">
    <property type="entry name" value="Tetratricopeptide repeat domain"/>
    <property type="match status" value="2"/>
</dbReference>
<feature type="region of interest" description="Disordered" evidence="2">
    <location>
        <begin position="395"/>
        <end position="420"/>
    </location>
</feature>
<feature type="region of interest" description="Disordered" evidence="2">
    <location>
        <begin position="113"/>
        <end position="137"/>
    </location>
</feature>
<dbReference type="STRING" id="1220926.S2KBX1"/>
<feature type="region of interest" description="Disordered" evidence="2">
    <location>
        <begin position="188"/>
        <end position="227"/>
    </location>
</feature>
<name>S2KBX1_MUCC1</name>